<dbReference type="EnsemblProtists" id="PYU1_T009698">
    <property type="protein sequence ID" value="PYU1_T009698"/>
    <property type="gene ID" value="PYU1_G009680"/>
</dbReference>
<dbReference type="PANTHER" id="PTHR20208:SF10">
    <property type="entry name" value="STRUCTURE-SPECIFIC ENDONUCLEASE SUBUNIT SLX1"/>
    <property type="match status" value="1"/>
</dbReference>
<dbReference type="Pfam" id="PF01541">
    <property type="entry name" value="GIY-YIG"/>
    <property type="match status" value="1"/>
</dbReference>
<dbReference type="GO" id="GO:0008821">
    <property type="term" value="F:crossover junction DNA endonuclease activity"/>
    <property type="evidence" value="ECO:0007669"/>
    <property type="project" value="TreeGrafter"/>
</dbReference>
<dbReference type="InterPro" id="IPR000305">
    <property type="entry name" value="GIY-YIG_endonuc"/>
</dbReference>
<dbReference type="eggNOG" id="KOG3005">
    <property type="taxonomic scope" value="Eukaryota"/>
</dbReference>
<dbReference type="InterPro" id="IPR050381">
    <property type="entry name" value="SLX1_endonuclease"/>
</dbReference>
<dbReference type="InParanoid" id="K3WXK0"/>
<protein>
    <recommendedName>
        <fullName evidence="1">GIY-YIG domain-containing protein</fullName>
    </recommendedName>
</protein>
<dbReference type="PROSITE" id="PS50164">
    <property type="entry name" value="GIY_YIG"/>
    <property type="match status" value="1"/>
</dbReference>
<reference evidence="3" key="1">
    <citation type="journal article" date="2010" name="Genome Biol.">
        <title>Genome sequence of the necrotrophic plant pathogen Pythium ultimum reveals original pathogenicity mechanisms and effector repertoire.</title>
        <authorList>
            <person name="Levesque C.A."/>
            <person name="Brouwer H."/>
            <person name="Cano L."/>
            <person name="Hamilton J.P."/>
            <person name="Holt C."/>
            <person name="Huitema E."/>
            <person name="Raffaele S."/>
            <person name="Robideau G.P."/>
            <person name="Thines M."/>
            <person name="Win J."/>
            <person name="Zerillo M.M."/>
            <person name="Beakes G.W."/>
            <person name="Boore J.L."/>
            <person name="Busam D."/>
            <person name="Dumas B."/>
            <person name="Ferriera S."/>
            <person name="Fuerstenberg S.I."/>
            <person name="Gachon C.M."/>
            <person name="Gaulin E."/>
            <person name="Govers F."/>
            <person name="Grenville-Briggs L."/>
            <person name="Horner N."/>
            <person name="Hostetler J."/>
            <person name="Jiang R.H."/>
            <person name="Johnson J."/>
            <person name="Krajaejun T."/>
            <person name="Lin H."/>
            <person name="Meijer H.J."/>
            <person name="Moore B."/>
            <person name="Morris P."/>
            <person name="Phuntmart V."/>
            <person name="Puiu D."/>
            <person name="Shetty J."/>
            <person name="Stajich J.E."/>
            <person name="Tripathy S."/>
            <person name="Wawra S."/>
            <person name="van West P."/>
            <person name="Whitty B.R."/>
            <person name="Coutinho P.M."/>
            <person name="Henrissat B."/>
            <person name="Martin F."/>
            <person name="Thomas P.D."/>
            <person name="Tyler B.M."/>
            <person name="De Vries R.P."/>
            <person name="Kamoun S."/>
            <person name="Yandell M."/>
            <person name="Tisserat N."/>
            <person name="Buell C.R."/>
        </authorList>
    </citation>
    <scope>NUCLEOTIDE SEQUENCE</scope>
    <source>
        <strain evidence="3">DAOM:BR144</strain>
    </source>
</reference>
<reference evidence="2" key="3">
    <citation type="submission" date="2015-02" db="UniProtKB">
        <authorList>
            <consortium name="EnsemblProtists"/>
        </authorList>
    </citation>
    <scope>IDENTIFICATION</scope>
    <source>
        <strain evidence="2">DAOM BR144</strain>
    </source>
</reference>
<accession>K3WXK0</accession>
<dbReference type="STRING" id="431595.K3WXK0"/>
<dbReference type="GO" id="GO:0033557">
    <property type="term" value="C:Slx1-Slx4 complex"/>
    <property type="evidence" value="ECO:0007669"/>
    <property type="project" value="TreeGrafter"/>
</dbReference>
<evidence type="ECO:0000313" key="3">
    <source>
        <dbReference type="Proteomes" id="UP000019132"/>
    </source>
</evidence>
<feature type="domain" description="GIY-YIG" evidence="1">
    <location>
        <begin position="2"/>
        <end position="85"/>
    </location>
</feature>
<reference evidence="3" key="2">
    <citation type="submission" date="2010-04" db="EMBL/GenBank/DDBJ databases">
        <authorList>
            <person name="Buell R."/>
            <person name="Hamilton J."/>
            <person name="Hostetler J."/>
        </authorList>
    </citation>
    <scope>NUCLEOTIDE SEQUENCE [LARGE SCALE GENOMIC DNA]</scope>
    <source>
        <strain evidence="3">DAOM:BR144</strain>
    </source>
</reference>
<dbReference type="GO" id="GO:0000724">
    <property type="term" value="P:double-strand break repair via homologous recombination"/>
    <property type="evidence" value="ECO:0007669"/>
    <property type="project" value="TreeGrafter"/>
</dbReference>
<dbReference type="PANTHER" id="PTHR20208">
    <property type="entry name" value="STRUCTURE-SPECIFIC ENDONUCLEASE SUBUNIT SLX1"/>
    <property type="match status" value="1"/>
</dbReference>
<dbReference type="InterPro" id="IPR035901">
    <property type="entry name" value="GIY-YIG_endonuc_sf"/>
</dbReference>
<dbReference type="Proteomes" id="UP000019132">
    <property type="component" value="Unassembled WGS sequence"/>
</dbReference>
<dbReference type="AlphaFoldDB" id="K3WXK0"/>
<dbReference type="Gene3D" id="3.40.1440.10">
    <property type="entry name" value="GIY-YIG endonuclease"/>
    <property type="match status" value="1"/>
</dbReference>
<organism evidence="2 3">
    <name type="scientific">Globisporangium ultimum (strain ATCC 200006 / CBS 805.95 / DAOM BR144)</name>
    <name type="common">Pythium ultimum</name>
    <dbReference type="NCBI Taxonomy" id="431595"/>
    <lineage>
        <taxon>Eukaryota</taxon>
        <taxon>Sar</taxon>
        <taxon>Stramenopiles</taxon>
        <taxon>Oomycota</taxon>
        <taxon>Peronosporomycetes</taxon>
        <taxon>Pythiales</taxon>
        <taxon>Pythiaceae</taxon>
        <taxon>Globisporangium</taxon>
    </lineage>
</organism>
<keyword evidence="3" id="KW-1185">Reference proteome</keyword>
<evidence type="ECO:0000313" key="2">
    <source>
        <dbReference type="EnsemblProtists" id="PYU1_T009698"/>
    </source>
</evidence>
<proteinExistence type="predicted"/>
<sequence>MPFFACYLLTPVHAPQRLRCTYVGFTVAPTRRIRQHNGEIVNGAKRTRKYRPCAGDMHEGADLVHVYAHQVEYAWQHPYNCRLTRERLGLLKGKAGVGMPRSLKRKLVELHEIVHLPPWSQFPLTITYTSECT</sequence>
<dbReference type="VEuPathDB" id="FungiDB:PYU1_G009680"/>
<evidence type="ECO:0000259" key="1">
    <source>
        <dbReference type="PROSITE" id="PS50164"/>
    </source>
</evidence>
<name>K3WXK0_GLOUD</name>
<dbReference type="HOGENOM" id="CLU_129580_0_0_1"/>
<dbReference type="GO" id="GO:0017108">
    <property type="term" value="F:5'-flap endonuclease activity"/>
    <property type="evidence" value="ECO:0007669"/>
    <property type="project" value="TreeGrafter"/>
</dbReference>
<dbReference type="EMBL" id="GL376615">
    <property type="status" value="NOT_ANNOTATED_CDS"/>
    <property type="molecule type" value="Genomic_DNA"/>
</dbReference>
<dbReference type="OMA" id="RPRCKAT"/>